<dbReference type="RefSeq" id="WP_315727737.1">
    <property type="nucleotide sequence ID" value="NZ_JAVUPU010000009.1"/>
</dbReference>
<protein>
    <submittedName>
        <fullName evidence="3">Amidohydrolase family protein</fullName>
    </submittedName>
</protein>
<reference evidence="3 4" key="1">
    <citation type="submission" date="2023-05" db="EMBL/GenBank/DDBJ databases">
        <authorList>
            <person name="Guo Y."/>
        </authorList>
    </citation>
    <scope>NUCLEOTIDE SEQUENCE [LARGE SCALE GENOMIC DNA]</scope>
    <source>
        <strain evidence="3 4">GR2756</strain>
    </source>
</reference>
<feature type="signal peptide" evidence="1">
    <location>
        <begin position="1"/>
        <end position="22"/>
    </location>
</feature>
<dbReference type="Gene3D" id="2.30.40.10">
    <property type="entry name" value="Urease, subunit C, domain 1"/>
    <property type="match status" value="1"/>
</dbReference>
<comment type="caution">
    <text evidence="3">The sequence shown here is derived from an EMBL/GenBank/DDBJ whole genome shotgun (WGS) entry which is preliminary data.</text>
</comment>
<evidence type="ECO:0000256" key="1">
    <source>
        <dbReference type="SAM" id="SignalP"/>
    </source>
</evidence>
<keyword evidence="1" id="KW-0732">Signal</keyword>
<sequence>MKRFFLLAAAVMLIGAAPASHDYDIVIRNGRVLDGAGNPWIDADVAVRDGRIVRIGAIDGRGAREIDASGRYVSPGFIDMMDQSGRILLENGAAENKLRMGVTTVIAGEGGTPVDAAEIPAYFDRLEKRGIAVNFATYYSATQARVKVMGNEEGHPTAAQMAEMEGEVATAMRNGAFGISTALLYATSNFQTTADLITLARIAARCDGFYASHIRDESEKLVEAVNEAIEIGEKGGVKVEIFHLKGAHAGGWGKLIPAAVASIEAARGRGVDVAADLYPYAAAGTGLEITVPTWVWADGKEKGIERLRDPKVRARLKKELVTGSPGWSNVVAASGGWQNVVLANAQGSRYSRFEGRNLAEIGKELGRDPVDLAWDIVIEAQPKRAMALYFVMSEDDIVHAIRQPWVSIGSDASSVMKLGEVDALGLAHPRAYGTFPRVIAEYVKRRQVLGLPDAVRKMSGWPAQRMGLSDRGLLREGMRADIIIFDLEELDDVADWQNPTGVPTGIETVIVNGQVTLDAHGHTGARAGRVLRHPCPGS</sequence>
<evidence type="ECO:0000259" key="2">
    <source>
        <dbReference type="Pfam" id="PF07969"/>
    </source>
</evidence>
<dbReference type="SUPFAM" id="SSF51338">
    <property type="entry name" value="Composite domain of metallo-dependent hydrolases"/>
    <property type="match status" value="1"/>
</dbReference>
<dbReference type="Pfam" id="PF07969">
    <property type="entry name" value="Amidohydro_3"/>
    <property type="match status" value="1"/>
</dbReference>
<dbReference type="PANTHER" id="PTHR11647">
    <property type="entry name" value="HYDRANTOINASE/DIHYDROPYRIMIDINASE FAMILY MEMBER"/>
    <property type="match status" value="1"/>
</dbReference>
<dbReference type="Proteomes" id="UP001259572">
    <property type="component" value="Unassembled WGS sequence"/>
</dbReference>
<dbReference type="InterPro" id="IPR011059">
    <property type="entry name" value="Metal-dep_hydrolase_composite"/>
</dbReference>
<dbReference type="EMBL" id="JAVUPU010000009">
    <property type="protein sequence ID" value="MDT9600507.1"/>
    <property type="molecule type" value="Genomic_DNA"/>
</dbReference>
<dbReference type="InterPro" id="IPR013108">
    <property type="entry name" value="Amidohydro_3"/>
</dbReference>
<dbReference type="SUPFAM" id="SSF51556">
    <property type="entry name" value="Metallo-dependent hydrolases"/>
    <property type="match status" value="1"/>
</dbReference>
<dbReference type="InterPro" id="IPR050378">
    <property type="entry name" value="Metallo-dep_Hydrolases_sf"/>
</dbReference>
<feature type="chain" id="PRO_5045213627" evidence="1">
    <location>
        <begin position="23"/>
        <end position="538"/>
    </location>
</feature>
<dbReference type="Gene3D" id="3.20.20.140">
    <property type="entry name" value="Metal-dependent hydrolases"/>
    <property type="match status" value="2"/>
</dbReference>
<keyword evidence="4" id="KW-1185">Reference proteome</keyword>
<evidence type="ECO:0000313" key="3">
    <source>
        <dbReference type="EMBL" id="MDT9600507.1"/>
    </source>
</evidence>
<accession>A0ABU3QB05</accession>
<gene>
    <name evidence="3" type="ORF">RQX22_16220</name>
</gene>
<proteinExistence type="predicted"/>
<dbReference type="PANTHER" id="PTHR11647:SF1">
    <property type="entry name" value="COLLAPSIN RESPONSE MEDIATOR PROTEIN"/>
    <property type="match status" value="1"/>
</dbReference>
<organism evidence="3 4">
    <name type="scientific">Sphingosinicella rhizophila</name>
    <dbReference type="NCBI Taxonomy" id="3050082"/>
    <lineage>
        <taxon>Bacteria</taxon>
        <taxon>Pseudomonadati</taxon>
        <taxon>Pseudomonadota</taxon>
        <taxon>Alphaproteobacteria</taxon>
        <taxon>Sphingomonadales</taxon>
        <taxon>Sphingosinicellaceae</taxon>
        <taxon>Sphingosinicella</taxon>
    </lineage>
</organism>
<feature type="domain" description="Amidohydrolase 3" evidence="2">
    <location>
        <begin position="428"/>
        <end position="516"/>
    </location>
</feature>
<evidence type="ECO:0000313" key="4">
    <source>
        <dbReference type="Proteomes" id="UP001259572"/>
    </source>
</evidence>
<dbReference type="InterPro" id="IPR032466">
    <property type="entry name" value="Metal_Hydrolase"/>
</dbReference>
<name>A0ABU3QB05_9SPHN</name>